<dbReference type="PRINTS" id="PR00111">
    <property type="entry name" value="ABHYDROLASE"/>
</dbReference>
<dbReference type="Proteomes" id="UP000198727">
    <property type="component" value="Unassembled WGS sequence"/>
</dbReference>
<dbReference type="Pfam" id="PF12146">
    <property type="entry name" value="Hydrolase_4"/>
    <property type="match status" value="1"/>
</dbReference>
<reference evidence="4" key="1">
    <citation type="submission" date="2016-10" db="EMBL/GenBank/DDBJ databases">
        <authorList>
            <person name="Varghese N."/>
            <person name="Submissions S."/>
        </authorList>
    </citation>
    <scope>NUCLEOTIDE SEQUENCE [LARGE SCALE GENOMIC DNA]</scope>
    <source>
        <strain evidence="4">CGMCC 4.5579</strain>
    </source>
</reference>
<feature type="domain" description="Serine aminopeptidase S33" evidence="2">
    <location>
        <begin position="24"/>
        <end position="246"/>
    </location>
</feature>
<dbReference type="Gene3D" id="3.40.50.1820">
    <property type="entry name" value="alpha/beta hydrolase"/>
    <property type="match status" value="1"/>
</dbReference>
<dbReference type="InterPro" id="IPR029058">
    <property type="entry name" value="AB_hydrolase_fold"/>
</dbReference>
<dbReference type="InterPro" id="IPR000639">
    <property type="entry name" value="Epox_hydrolase-like"/>
</dbReference>
<accession>A0A1I5XVS2</accession>
<dbReference type="EMBL" id="FOWW01000006">
    <property type="protein sequence ID" value="SFQ36053.1"/>
    <property type="molecule type" value="Genomic_DNA"/>
</dbReference>
<evidence type="ECO:0000313" key="3">
    <source>
        <dbReference type="EMBL" id="SFQ36053.1"/>
    </source>
</evidence>
<keyword evidence="1 3" id="KW-0378">Hydrolase</keyword>
<dbReference type="OrthoDB" id="63519at2"/>
<proteinExistence type="predicted"/>
<dbReference type="InterPro" id="IPR022742">
    <property type="entry name" value="Hydrolase_4"/>
</dbReference>
<name>A0A1I5XVS2_9PSEU</name>
<dbReference type="RefSeq" id="WP_092531889.1">
    <property type="nucleotide sequence ID" value="NZ_FOWW01000006.1"/>
</dbReference>
<dbReference type="AlphaFoldDB" id="A0A1I5XVS2"/>
<dbReference type="InterPro" id="IPR000073">
    <property type="entry name" value="AB_hydrolase_1"/>
</dbReference>
<dbReference type="PRINTS" id="PR00412">
    <property type="entry name" value="EPOXHYDRLASE"/>
</dbReference>
<dbReference type="GO" id="GO:0016020">
    <property type="term" value="C:membrane"/>
    <property type="evidence" value="ECO:0007669"/>
    <property type="project" value="TreeGrafter"/>
</dbReference>
<evidence type="ECO:0000256" key="1">
    <source>
        <dbReference type="ARBA" id="ARBA00022801"/>
    </source>
</evidence>
<dbReference type="InterPro" id="IPR050266">
    <property type="entry name" value="AB_hydrolase_sf"/>
</dbReference>
<dbReference type="SUPFAM" id="SSF53474">
    <property type="entry name" value="alpha/beta-Hydrolases"/>
    <property type="match status" value="1"/>
</dbReference>
<evidence type="ECO:0000313" key="4">
    <source>
        <dbReference type="Proteomes" id="UP000198727"/>
    </source>
</evidence>
<organism evidence="3 4">
    <name type="scientific">Amycolatopsis arida</name>
    <dbReference type="NCBI Taxonomy" id="587909"/>
    <lineage>
        <taxon>Bacteria</taxon>
        <taxon>Bacillati</taxon>
        <taxon>Actinomycetota</taxon>
        <taxon>Actinomycetes</taxon>
        <taxon>Pseudonocardiales</taxon>
        <taxon>Pseudonocardiaceae</taxon>
        <taxon>Amycolatopsis</taxon>
    </lineage>
</organism>
<dbReference type="PANTHER" id="PTHR43798">
    <property type="entry name" value="MONOACYLGLYCEROL LIPASE"/>
    <property type="match status" value="1"/>
</dbReference>
<protein>
    <submittedName>
        <fullName evidence="3">Lysophospholipase, alpha-beta hydrolase superfamily</fullName>
    </submittedName>
</protein>
<sequence>MTAHVLERAGSRLHYWLAGPERAPLVVFTHGASMDHGMFDEQVPAVVGAGYRVLTWDVRGHGRSKPLGDRPVSVRALAADLLAVLDEIDRGEPVCLVGQSLGGYLAQDIVFTHPHRVAVLGIIGSTCATLPIPWWQRWSLAASPLMLRLWPDGDLRRRIAQRTAETSRAREYALAATQRLTKDEFVAVWGAVAKAIHPEPGYRIEHPLLLCHGDRDRVGDVAETAPRWAARDPRCRYEVVPNAGHNANQDNPEWFNQILMDFLAAHFPPGGAG</sequence>
<dbReference type="GO" id="GO:0016787">
    <property type="term" value="F:hydrolase activity"/>
    <property type="evidence" value="ECO:0007669"/>
    <property type="project" value="UniProtKB-KW"/>
</dbReference>
<dbReference type="STRING" id="587909.SAMN05421810_106284"/>
<gene>
    <name evidence="3" type="ORF">SAMN05421810_106284</name>
</gene>
<dbReference type="PANTHER" id="PTHR43798:SF31">
    <property type="entry name" value="AB HYDROLASE SUPERFAMILY PROTEIN YCLE"/>
    <property type="match status" value="1"/>
</dbReference>
<evidence type="ECO:0000259" key="2">
    <source>
        <dbReference type="Pfam" id="PF12146"/>
    </source>
</evidence>
<keyword evidence="4" id="KW-1185">Reference proteome</keyword>